<evidence type="ECO:0008006" key="3">
    <source>
        <dbReference type="Google" id="ProtNLM"/>
    </source>
</evidence>
<keyword evidence="2" id="KW-1185">Reference proteome</keyword>
<dbReference type="KEGG" id="xba:C7S18_21490"/>
<evidence type="ECO:0000313" key="1">
    <source>
        <dbReference type="EMBL" id="AVP99588.1"/>
    </source>
</evidence>
<accession>A0A2P1PXL2</accession>
<proteinExistence type="predicted"/>
<name>A0A2P1PXL2_9GAMM</name>
<sequence length="1113" mass="124977">MALLQTLPERLWRRTGIVKRQDAIPIYVGSKAAAQTSSQYIQEAKQPFEQGALNKRTHWTLPLLGLSEDWWSAYGRMINDAAPPNVPGLALPTDIAADVEQPSEPVQVGSDPTALSEQELRERLEQFKRDASPRARELLYLLCYVPLQLAIIRLVQRVTQGEQSGNGELSELFFSGLIRRISPPSELDPNRVSFNFHPPLRQWLQSEVPLGKAIQIKHLLSEFLKDRYGSGYDFMAEVSTGDLTEDLSFAEVRGLLARRLMPEPRADEQAVQGSSNPQIEQQQLSGRRILWIDDGHPSNTLEIDVLMAEGAAVDPVTSIELASKCLANSSYDALVADFLLDGNKAGELTFLDYVDERLPSIVRIVYPRVHQRDIALAAMQMRVELPSKRRETLLGCLVRTLAPDAVRDGVWPDVGGEWRDYIGIDRKSFESIWTSFEQVQRSDPSLNAANPVSLLQECLQAFCLCGDEIVVTPRRGMPAAKVHTKPSMQSEAHYVFMSNQQMQILSSRQKHWIQEALLFLDRYRKDGASLRRWYEESQFLKKPPWEQIDLLSRVAIFCVDIAGWQTVPLTARSCLALARLVGFQLTLPASEEGLFWERISVLTKPSENERARISKHLRAGGWESRSPPIVRIALSMLIERTEGQFRELGSGFDSLDGMLPMPQRARVLSSLEVRDWVPPQSSVPLGWLPRPAEQHAEVAEIIAESMGYHLVDFIGFHPDWNSRVPVLVVGKQVICENSRDTATVMSALSSLDVKVEEVKDYAEDWAYPLSVLAHLHERPPPVFCELRSFSESENWAWIKDLMDQRIFGVSGRIRSDEHRFNSLVVQFYRPSSESSIDPDAQMIVCKARTPAEFAREFFERTESAWLLYREKASEAELKELAEDIRFLCETGHGRNVESQSLHRYLPPRPRRNGRLLSANAKEAPLLKGAKQVELVVVGAPDWPIESRILFDIDVACVVGLQTEKLEAVQAPRHNLYIQTAIAKRPFKVGAICDGGATILGLDLASLPDVEWPPAEGAQAGLELRGQDFDAYLDETGYLALKPTSRVREDLEKSTADVRNVLVAEAQQLLTVLLDASIEGDLMDEGWRARVSQSSLADISKVFGQTFGMGVDPS</sequence>
<protein>
    <recommendedName>
        <fullName evidence="3">Response regulatory domain-containing protein</fullName>
    </recommendedName>
</protein>
<reference evidence="1 2" key="2">
    <citation type="submission" date="2018-03" db="EMBL/GenBank/DDBJ databases">
        <authorList>
            <person name="Keele B.F."/>
        </authorList>
    </citation>
    <scope>NUCLEOTIDE SEQUENCE [LARGE SCALE GENOMIC DNA]</scope>
    <source>
        <strain evidence="1 2">D13</strain>
    </source>
</reference>
<dbReference type="AlphaFoldDB" id="A0A2P1PXL2"/>
<gene>
    <name evidence="1" type="ORF">C7S18_21490</name>
</gene>
<reference evidence="1 2" key="1">
    <citation type="submission" date="2018-03" db="EMBL/GenBank/DDBJ databases">
        <title>Ahniella affigens gen. nov., sp. nov., a gammaproteobacterium isolated from sandy soil near a stream.</title>
        <authorList>
            <person name="Ko Y."/>
            <person name="Kim J.-H."/>
        </authorList>
    </citation>
    <scope>NUCLEOTIDE SEQUENCE [LARGE SCALE GENOMIC DNA]</scope>
    <source>
        <strain evidence="1 2">D13</strain>
    </source>
</reference>
<dbReference type="Proteomes" id="UP000241074">
    <property type="component" value="Chromosome"/>
</dbReference>
<organism evidence="1 2">
    <name type="scientific">Ahniella affigens</name>
    <dbReference type="NCBI Taxonomy" id="2021234"/>
    <lineage>
        <taxon>Bacteria</taxon>
        <taxon>Pseudomonadati</taxon>
        <taxon>Pseudomonadota</taxon>
        <taxon>Gammaproteobacteria</taxon>
        <taxon>Lysobacterales</taxon>
        <taxon>Rhodanobacteraceae</taxon>
        <taxon>Ahniella</taxon>
    </lineage>
</organism>
<evidence type="ECO:0000313" key="2">
    <source>
        <dbReference type="Proteomes" id="UP000241074"/>
    </source>
</evidence>
<dbReference type="EMBL" id="CP027860">
    <property type="protein sequence ID" value="AVP99588.1"/>
    <property type="molecule type" value="Genomic_DNA"/>
</dbReference>